<evidence type="ECO:0000313" key="5">
    <source>
        <dbReference type="EMBL" id="PHP28188.1"/>
    </source>
</evidence>
<dbReference type="SUPFAM" id="SSF46689">
    <property type="entry name" value="Homeodomain-like"/>
    <property type="match status" value="2"/>
</dbReference>
<evidence type="ECO:0000313" key="6">
    <source>
        <dbReference type="Proteomes" id="UP000221860"/>
    </source>
</evidence>
<evidence type="ECO:0000256" key="1">
    <source>
        <dbReference type="ARBA" id="ARBA00023015"/>
    </source>
</evidence>
<dbReference type="InterPro" id="IPR009057">
    <property type="entry name" value="Homeodomain-like_sf"/>
</dbReference>
<dbReference type="SMART" id="SM00342">
    <property type="entry name" value="HTH_ARAC"/>
    <property type="match status" value="1"/>
</dbReference>
<gene>
    <name evidence="5" type="ORF">CJ301_07355</name>
</gene>
<keyword evidence="2" id="KW-0238">DNA-binding</keyword>
<dbReference type="InterPro" id="IPR002818">
    <property type="entry name" value="DJ-1/PfpI"/>
</dbReference>
<dbReference type="RefSeq" id="WP_099275865.1">
    <property type="nucleotide sequence ID" value="NZ_KZ304955.1"/>
</dbReference>
<dbReference type="InterPro" id="IPR018060">
    <property type="entry name" value="HTH_AraC"/>
</dbReference>
<dbReference type="PANTHER" id="PTHR43130:SF3">
    <property type="entry name" value="HTH-TYPE TRANSCRIPTIONAL REGULATOR RV1931C"/>
    <property type="match status" value="1"/>
</dbReference>
<organism evidence="5 6">
    <name type="scientific">Limimaricola cinnabarinus</name>
    <dbReference type="NCBI Taxonomy" id="1125964"/>
    <lineage>
        <taxon>Bacteria</taxon>
        <taxon>Pseudomonadati</taxon>
        <taxon>Pseudomonadota</taxon>
        <taxon>Alphaproteobacteria</taxon>
        <taxon>Rhodobacterales</taxon>
        <taxon>Paracoccaceae</taxon>
        <taxon>Limimaricola</taxon>
    </lineage>
</organism>
<dbReference type="InterPro" id="IPR018062">
    <property type="entry name" value="HTH_AraC-typ_CS"/>
</dbReference>
<evidence type="ECO:0000256" key="2">
    <source>
        <dbReference type="ARBA" id="ARBA00023125"/>
    </source>
</evidence>
<dbReference type="InterPro" id="IPR029062">
    <property type="entry name" value="Class_I_gatase-like"/>
</dbReference>
<keyword evidence="3" id="KW-0804">Transcription</keyword>
<dbReference type="AlphaFoldDB" id="A0A2G1MHI1"/>
<sequence length="307" mass="32789">MAFRIVFLPFDGFSNMVLASAIEPLRAACDLSGRQLFDWCVATPGGAAACSSSGLRLAAELPLGEAGRCDALVLIAGYGARETAARAEVLPAIRAAARQSRAVTGLDMGAWLMAAAGLLEGYRATVHWHEVEAFAEAFPGVEAVAESYVTDGDRQSAGSATSAMELSLETIRRMGGDALAYDVRTLFVHDDVERRRAESGALSPQLGRAVRFMLDAIEEPRGLSEIAAHAAVSQRTLDRLCRRELGTSAGAYYRALRLTRAQNLLVETGLPLRDIALRCGFASASTLSRAYSQQFGRSLSATRRMGA</sequence>
<dbReference type="Pfam" id="PF12833">
    <property type="entry name" value="HTH_18"/>
    <property type="match status" value="1"/>
</dbReference>
<proteinExistence type="predicted"/>
<dbReference type="OrthoDB" id="9793400at2"/>
<dbReference type="Pfam" id="PF01965">
    <property type="entry name" value="DJ-1_PfpI"/>
    <property type="match status" value="1"/>
</dbReference>
<dbReference type="PANTHER" id="PTHR43130">
    <property type="entry name" value="ARAC-FAMILY TRANSCRIPTIONAL REGULATOR"/>
    <property type="match status" value="1"/>
</dbReference>
<evidence type="ECO:0000256" key="3">
    <source>
        <dbReference type="ARBA" id="ARBA00023163"/>
    </source>
</evidence>
<dbReference type="GO" id="GO:0043565">
    <property type="term" value="F:sequence-specific DNA binding"/>
    <property type="evidence" value="ECO:0007669"/>
    <property type="project" value="InterPro"/>
</dbReference>
<name>A0A2G1MHI1_9RHOB</name>
<keyword evidence="6" id="KW-1185">Reference proteome</keyword>
<evidence type="ECO:0000259" key="4">
    <source>
        <dbReference type="PROSITE" id="PS01124"/>
    </source>
</evidence>
<feature type="domain" description="HTH araC/xylS-type" evidence="4">
    <location>
        <begin position="207"/>
        <end position="305"/>
    </location>
</feature>
<dbReference type="EMBL" id="NQWH01000008">
    <property type="protein sequence ID" value="PHP28188.1"/>
    <property type="molecule type" value="Genomic_DNA"/>
</dbReference>
<dbReference type="Proteomes" id="UP000221860">
    <property type="component" value="Unassembled WGS sequence"/>
</dbReference>
<accession>A0A2G1MHI1</accession>
<dbReference type="Gene3D" id="3.40.50.880">
    <property type="match status" value="1"/>
</dbReference>
<protein>
    <recommendedName>
        <fullName evidence="4">HTH araC/xylS-type domain-containing protein</fullName>
    </recommendedName>
</protein>
<reference evidence="5 6" key="1">
    <citation type="submission" date="2017-08" db="EMBL/GenBank/DDBJ databases">
        <title>Draft Genome Sequence of Loktanella cinnabarina Strain XM1, Isolated from Coastal Surface Water.</title>
        <authorList>
            <person name="Ma R."/>
            <person name="Wang J."/>
            <person name="Wang Q."/>
            <person name="Ma Z."/>
            <person name="Li J."/>
            <person name="Chen L."/>
        </authorList>
    </citation>
    <scope>NUCLEOTIDE SEQUENCE [LARGE SCALE GENOMIC DNA]</scope>
    <source>
        <strain evidence="5 6">XM1</strain>
    </source>
</reference>
<dbReference type="SUPFAM" id="SSF52317">
    <property type="entry name" value="Class I glutamine amidotransferase-like"/>
    <property type="match status" value="1"/>
</dbReference>
<dbReference type="PROSITE" id="PS00041">
    <property type="entry name" value="HTH_ARAC_FAMILY_1"/>
    <property type="match status" value="1"/>
</dbReference>
<dbReference type="Gene3D" id="1.10.10.60">
    <property type="entry name" value="Homeodomain-like"/>
    <property type="match status" value="1"/>
</dbReference>
<keyword evidence="1" id="KW-0805">Transcription regulation</keyword>
<dbReference type="GO" id="GO:0003700">
    <property type="term" value="F:DNA-binding transcription factor activity"/>
    <property type="evidence" value="ECO:0007669"/>
    <property type="project" value="InterPro"/>
</dbReference>
<dbReference type="CDD" id="cd03136">
    <property type="entry name" value="GATase1_AraC_ArgR_like"/>
    <property type="match status" value="1"/>
</dbReference>
<dbReference type="PROSITE" id="PS01124">
    <property type="entry name" value="HTH_ARAC_FAMILY_2"/>
    <property type="match status" value="1"/>
</dbReference>
<dbReference type="InterPro" id="IPR052158">
    <property type="entry name" value="INH-QAR"/>
</dbReference>
<comment type="caution">
    <text evidence="5">The sequence shown here is derived from an EMBL/GenBank/DDBJ whole genome shotgun (WGS) entry which is preliminary data.</text>
</comment>